<accession>B9I6B4</accession>
<sequence>MEPASWTVYTVMQVEEVKILTRVLPILGSTIIMNTCFVQLQTLSAQQGNDMHRKIGNLDFPTHQFLIFRISDMFTLVGLLDFFYNEAPSSMKSLFTSISYLSLSFGYFLSNVFVNLINTIAKRATPNKQGWLHGQSLDCNNLNMFY</sequence>
<keyword evidence="3 6" id="KW-0812">Transmembrane</keyword>
<evidence type="ECO:0000256" key="4">
    <source>
        <dbReference type="ARBA" id="ARBA00022989"/>
    </source>
</evidence>
<evidence type="ECO:0000256" key="6">
    <source>
        <dbReference type="SAM" id="Phobius"/>
    </source>
</evidence>
<dbReference type="InParanoid" id="B9I6B4"/>
<evidence type="ECO:0000256" key="5">
    <source>
        <dbReference type="ARBA" id="ARBA00023136"/>
    </source>
</evidence>
<evidence type="ECO:0000313" key="7">
    <source>
        <dbReference type="EMBL" id="PNT05878.1"/>
    </source>
</evidence>
<dbReference type="PANTHER" id="PTHR11654">
    <property type="entry name" value="OLIGOPEPTIDE TRANSPORTER-RELATED"/>
    <property type="match status" value="1"/>
</dbReference>
<dbReference type="GO" id="GO:0022857">
    <property type="term" value="F:transmembrane transporter activity"/>
    <property type="evidence" value="ECO:0007669"/>
    <property type="project" value="InterPro"/>
</dbReference>
<keyword evidence="5 6" id="KW-0472">Membrane</keyword>
<keyword evidence="8" id="KW-1185">Reference proteome</keyword>
<evidence type="ECO:0000256" key="2">
    <source>
        <dbReference type="ARBA" id="ARBA00005982"/>
    </source>
</evidence>
<dbReference type="GO" id="GO:0016020">
    <property type="term" value="C:membrane"/>
    <property type="evidence" value="ECO:0007669"/>
    <property type="project" value="UniProtKB-SubCell"/>
</dbReference>
<reference evidence="7 8" key="1">
    <citation type="journal article" date="2006" name="Science">
        <title>The genome of black cottonwood, Populus trichocarpa (Torr. &amp; Gray).</title>
        <authorList>
            <person name="Tuskan G.A."/>
            <person name="Difazio S."/>
            <person name="Jansson S."/>
            <person name="Bohlmann J."/>
            <person name="Grigoriev I."/>
            <person name="Hellsten U."/>
            <person name="Putnam N."/>
            <person name="Ralph S."/>
            <person name="Rombauts S."/>
            <person name="Salamov A."/>
            <person name="Schein J."/>
            <person name="Sterck L."/>
            <person name="Aerts A."/>
            <person name="Bhalerao R.R."/>
            <person name="Bhalerao R.P."/>
            <person name="Blaudez D."/>
            <person name="Boerjan W."/>
            <person name="Brun A."/>
            <person name="Brunner A."/>
            <person name="Busov V."/>
            <person name="Campbell M."/>
            <person name="Carlson J."/>
            <person name="Chalot M."/>
            <person name="Chapman J."/>
            <person name="Chen G.L."/>
            <person name="Cooper D."/>
            <person name="Coutinho P.M."/>
            <person name="Couturier J."/>
            <person name="Covert S."/>
            <person name="Cronk Q."/>
            <person name="Cunningham R."/>
            <person name="Davis J."/>
            <person name="Degroeve S."/>
            <person name="Dejardin A."/>
            <person name="Depamphilis C."/>
            <person name="Detter J."/>
            <person name="Dirks B."/>
            <person name="Dubchak I."/>
            <person name="Duplessis S."/>
            <person name="Ehlting J."/>
            <person name="Ellis B."/>
            <person name="Gendler K."/>
            <person name="Goodstein D."/>
            <person name="Gribskov M."/>
            <person name="Grimwood J."/>
            <person name="Groover A."/>
            <person name="Gunter L."/>
            <person name="Hamberger B."/>
            <person name="Heinze B."/>
            <person name="Helariutta Y."/>
            <person name="Henrissat B."/>
            <person name="Holligan D."/>
            <person name="Holt R."/>
            <person name="Huang W."/>
            <person name="Islam-Faridi N."/>
            <person name="Jones S."/>
            <person name="Jones-Rhoades M."/>
            <person name="Jorgensen R."/>
            <person name="Joshi C."/>
            <person name="Kangasjarvi J."/>
            <person name="Karlsson J."/>
            <person name="Kelleher C."/>
            <person name="Kirkpatrick R."/>
            <person name="Kirst M."/>
            <person name="Kohler A."/>
            <person name="Kalluri U."/>
            <person name="Larimer F."/>
            <person name="Leebens-Mack J."/>
            <person name="Leple J.C."/>
            <person name="Locascio P."/>
            <person name="Lou Y."/>
            <person name="Lucas S."/>
            <person name="Martin F."/>
            <person name="Montanini B."/>
            <person name="Napoli C."/>
            <person name="Nelson D.R."/>
            <person name="Nelson C."/>
            <person name="Nieminen K."/>
            <person name="Nilsson O."/>
            <person name="Pereda V."/>
            <person name="Peter G."/>
            <person name="Philippe R."/>
            <person name="Pilate G."/>
            <person name="Poliakov A."/>
            <person name="Razumovskaya J."/>
            <person name="Richardson P."/>
            <person name="Rinaldi C."/>
            <person name="Ritland K."/>
            <person name="Rouze P."/>
            <person name="Ryaboy D."/>
            <person name="Schmutz J."/>
            <person name="Schrader J."/>
            <person name="Segerman B."/>
            <person name="Shin H."/>
            <person name="Siddiqui A."/>
            <person name="Sterky F."/>
            <person name="Terry A."/>
            <person name="Tsai C.J."/>
            <person name="Uberbacher E."/>
            <person name="Unneberg P."/>
            <person name="Vahala J."/>
            <person name="Wall K."/>
            <person name="Wessler S."/>
            <person name="Yang G."/>
            <person name="Yin T."/>
            <person name="Douglas C."/>
            <person name="Marra M."/>
            <person name="Sandberg G."/>
            <person name="Van de Peer Y."/>
            <person name="Rokhsar D."/>
        </authorList>
    </citation>
    <scope>NUCLEOTIDE SEQUENCE [LARGE SCALE GENOMIC DNA]</scope>
    <source>
        <strain evidence="8">cv. Nisqually</strain>
    </source>
</reference>
<feature type="transmembrane region" description="Helical" evidence="6">
    <location>
        <begin position="66"/>
        <end position="85"/>
    </location>
</feature>
<dbReference type="Gene3D" id="1.20.1250.20">
    <property type="entry name" value="MFS general substrate transporter like domains"/>
    <property type="match status" value="2"/>
</dbReference>
<proteinExistence type="inferred from homology"/>
<gene>
    <name evidence="7" type="ORF">POPTR_013G000800</name>
</gene>
<dbReference type="InterPro" id="IPR000109">
    <property type="entry name" value="POT_fam"/>
</dbReference>
<comment type="subcellular location">
    <subcellularLocation>
        <location evidence="1">Membrane</location>
        <topology evidence="1">Multi-pass membrane protein</topology>
    </subcellularLocation>
</comment>
<dbReference type="Pfam" id="PF00854">
    <property type="entry name" value="PTR2"/>
    <property type="match status" value="1"/>
</dbReference>
<keyword evidence="4 6" id="KW-1133">Transmembrane helix</keyword>
<feature type="transmembrane region" description="Helical" evidence="6">
    <location>
        <begin position="23"/>
        <end position="45"/>
    </location>
</feature>
<name>B9I6B4_POPTR</name>
<dbReference type="STRING" id="3694.B9I6B4"/>
<evidence type="ECO:0000256" key="3">
    <source>
        <dbReference type="ARBA" id="ARBA00022692"/>
    </source>
</evidence>
<dbReference type="InterPro" id="IPR036259">
    <property type="entry name" value="MFS_trans_sf"/>
</dbReference>
<dbReference type="EMBL" id="CM009302">
    <property type="protein sequence ID" value="PNT05878.1"/>
    <property type="molecule type" value="Genomic_DNA"/>
</dbReference>
<dbReference type="AlphaFoldDB" id="B9I6B4"/>
<feature type="transmembrane region" description="Helical" evidence="6">
    <location>
        <begin position="97"/>
        <end position="118"/>
    </location>
</feature>
<dbReference type="Proteomes" id="UP000006729">
    <property type="component" value="Chromosome 13"/>
</dbReference>
<evidence type="ECO:0000313" key="8">
    <source>
        <dbReference type="Proteomes" id="UP000006729"/>
    </source>
</evidence>
<organism evidence="7 8">
    <name type="scientific">Populus trichocarpa</name>
    <name type="common">Western balsam poplar</name>
    <name type="synonym">Populus balsamifera subsp. trichocarpa</name>
    <dbReference type="NCBI Taxonomy" id="3694"/>
    <lineage>
        <taxon>Eukaryota</taxon>
        <taxon>Viridiplantae</taxon>
        <taxon>Streptophyta</taxon>
        <taxon>Embryophyta</taxon>
        <taxon>Tracheophyta</taxon>
        <taxon>Spermatophyta</taxon>
        <taxon>Magnoliopsida</taxon>
        <taxon>eudicotyledons</taxon>
        <taxon>Gunneridae</taxon>
        <taxon>Pentapetalae</taxon>
        <taxon>rosids</taxon>
        <taxon>fabids</taxon>
        <taxon>Malpighiales</taxon>
        <taxon>Salicaceae</taxon>
        <taxon>Saliceae</taxon>
        <taxon>Populus</taxon>
    </lineage>
</organism>
<comment type="similarity">
    <text evidence="2">Belongs to the major facilitator superfamily. Proton-dependent oligopeptide transporter (POT/PTR) (TC 2.A.17) family.</text>
</comment>
<evidence type="ECO:0000256" key="1">
    <source>
        <dbReference type="ARBA" id="ARBA00004141"/>
    </source>
</evidence>
<protein>
    <submittedName>
        <fullName evidence="7">Uncharacterized protein</fullName>
    </submittedName>
</protein>